<evidence type="ECO:0000313" key="11">
    <source>
        <dbReference type="EMBL" id="PNR52700.1"/>
    </source>
</evidence>
<evidence type="ECO:0000313" key="12">
    <source>
        <dbReference type="EnsemblPlants" id="Pp3c6_17210V3.1"/>
    </source>
</evidence>
<feature type="transmembrane region" description="Helical" evidence="9">
    <location>
        <begin position="80"/>
        <end position="98"/>
    </location>
</feature>
<feature type="transmembrane region" description="Helical" evidence="9">
    <location>
        <begin position="167"/>
        <end position="186"/>
    </location>
</feature>
<evidence type="ECO:0000256" key="9">
    <source>
        <dbReference type="RuleBase" id="RU910715"/>
    </source>
</evidence>
<dbReference type="Gramene" id="Pp3c6_17210V3.1">
    <property type="protein sequence ID" value="Pp3c6_17210V3.1"/>
    <property type="gene ID" value="Pp3c6_17210"/>
</dbReference>
<proteinExistence type="inferred from homology"/>
<keyword evidence="3 9" id="KW-0813">Transport</keyword>
<feature type="transmembrane region" description="Helical" evidence="9">
    <location>
        <begin position="139"/>
        <end position="155"/>
    </location>
</feature>
<reference evidence="12" key="3">
    <citation type="submission" date="2020-12" db="UniProtKB">
        <authorList>
            <consortium name="EnsemblPlants"/>
        </authorList>
    </citation>
    <scope>IDENTIFICATION</scope>
</reference>
<dbReference type="Pfam" id="PF03083">
    <property type="entry name" value="MtN3_slv"/>
    <property type="match status" value="2"/>
</dbReference>
<keyword evidence="8 9" id="KW-0472">Membrane</keyword>
<organism evidence="11">
    <name type="scientific">Physcomitrium patens</name>
    <name type="common">Spreading-leaved earth moss</name>
    <name type="synonym">Physcomitrella patens</name>
    <dbReference type="NCBI Taxonomy" id="3218"/>
    <lineage>
        <taxon>Eukaryota</taxon>
        <taxon>Viridiplantae</taxon>
        <taxon>Streptophyta</taxon>
        <taxon>Embryophyta</taxon>
        <taxon>Bryophyta</taxon>
        <taxon>Bryophytina</taxon>
        <taxon>Bryopsida</taxon>
        <taxon>Funariidae</taxon>
        <taxon>Funariales</taxon>
        <taxon>Funariaceae</taxon>
        <taxon>Physcomitrium</taxon>
    </lineage>
</organism>
<name>A0A2K1KFY5_PHYPA</name>
<dbReference type="PANTHER" id="PTHR10791">
    <property type="entry name" value="RAG1-ACTIVATING PROTEIN 1"/>
    <property type="match status" value="1"/>
</dbReference>
<dbReference type="Gene3D" id="1.20.1280.290">
    <property type="match status" value="2"/>
</dbReference>
<dbReference type="FunCoup" id="A0A2K1KFY5">
    <property type="interactions" value="464"/>
</dbReference>
<dbReference type="GO" id="GO:0012505">
    <property type="term" value="C:endomembrane system"/>
    <property type="evidence" value="ECO:0007669"/>
    <property type="project" value="UniProtKB-SubCell"/>
</dbReference>
<evidence type="ECO:0000256" key="6">
    <source>
        <dbReference type="ARBA" id="ARBA00022737"/>
    </source>
</evidence>
<protein>
    <recommendedName>
        <fullName evidence="9">Bidirectional sugar transporter SWEET</fullName>
    </recommendedName>
</protein>
<keyword evidence="4 9" id="KW-0762">Sugar transport</keyword>
<evidence type="ECO:0000256" key="4">
    <source>
        <dbReference type="ARBA" id="ARBA00022597"/>
    </source>
</evidence>
<accession>A0A2K1KFY5</accession>
<evidence type="ECO:0000256" key="3">
    <source>
        <dbReference type="ARBA" id="ARBA00022448"/>
    </source>
</evidence>
<evidence type="ECO:0000256" key="1">
    <source>
        <dbReference type="ARBA" id="ARBA00004127"/>
    </source>
</evidence>
<dbReference type="EnsemblPlants" id="Pp3c6_17210V3.1">
    <property type="protein sequence ID" value="Pp3c6_17210V3.1"/>
    <property type="gene ID" value="Pp3c6_17210"/>
</dbReference>
<evidence type="ECO:0000256" key="8">
    <source>
        <dbReference type="ARBA" id="ARBA00023136"/>
    </source>
</evidence>
<evidence type="ECO:0000256" key="10">
    <source>
        <dbReference type="SAM" id="MobiDB-lite"/>
    </source>
</evidence>
<feature type="transmembrane region" description="Helical" evidence="9">
    <location>
        <begin position="225"/>
        <end position="248"/>
    </location>
</feature>
<feature type="transmembrane region" description="Helical" evidence="9">
    <location>
        <begin position="198"/>
        <end position="219"/>
    </location>
</feature>
<sequence length="296" mass="33137">MKLNTALEYCCMLQRTKLSMSWRSGSLSRTCKIITLYAKFIHSDKQMSSIKLNGLLYWNVCSPTFIKIVKKKTVADYSGFPYVCTLLNCLLWVVYGLPVVEFQVLVVTINAAGCFIEFLFLTLYLLNAEKKIRMKVMKLLMLVLVSFIAVTVLVLELIEDKKKRKTVIGTLCAVFAVGMYASPLSIMRMVIQTRSVKYMPFLLSLFNFINGLVWFGYAFIGGVDIYIAIPNGLGAASGIAQLALYAFYRNATPRDGDEKGNPTKATNNNFASIELEKNGAQKQSSHVSKSQTNEIV</sequence>
<feature type="compositionally biased region" description="Polar residues" evidence="10">
    <location>
        <begin position="280"/>
        <end position="296"/>
    </location>
</feature>
<dbReference type="GO" id="GO:0016020">
    <property type="term" value="C:membrane"/>
    <property type="evidence" value="ECO:0000318"/>
    <property type="project" value="GO_Central"/>
</dbReference>
<dbReference type="PaxDb" id="3218-PP1S240_24V6.1"/>
<dbReference type="InParanoid" id="A0A2K1KFY5"/>
<feature type="transmembrane region" description="Helical" evidence="9">
    <location>
        <begin position="104"/>
        <end position="127"/>
    </location>
</feature>
<keyword evidence="7 9" id="KW-1133">Transmembrane helix</keyword>
<comment type="caution">
    <text evidence="9">Lacks conserved residue(s) required for the propagation of feature annotation.</text>
</comment>
<dbReference type="InterPro" id="IPR047664">
    <property type="entry name" value="SWEET"/>
</dbReference>
<dbReference type="FunFam" id="1.20.1280.290:FF:000002">
    <property type="entry name" value="Bidirectional sugar transporter SWEET"/>
    <property type="match status" value="1"/>
</dbReference>
<comment type="function">
    <text evidence="9">Mediates both low-affinity uptake and efflux of sugar across the membrane.</text>
</comment>
<evidence type="ECO:0000256" key="5">
    <source>
        <dbReference type="ARBA" id="ARBA00022692"/>
    </source>
</evidence>
<dbReference type="EMBL" id="ABEU02000006">
    <property type="protein sequence ID" value="PNR52700.1"/>
    <property type="molecule type" value="Genomic_DNA"/>
</dbReference>
<reference evidence="11 13" key="1">
    <citation type="journal article" date="2008" name="Science">
        <title>The Physcomitrella genome reveals evolutionary insights into the conquest of land by plants.</title>
        <authorList>
            <person name="Rensing S."/>
            <person name="Lang D."/>
            <person name="Zimmer A."/>
            <person name="Terry A."/>
            <person name="Salamov A."/>
            <person name="Shapiro H."/>
            <person name="Nishiyama T."/>
            <person name="Perroud P.-F."/>
            <person name="Lindquist E."/>
            <person name="Kamisugi Y."/>
            <person name="Tanahashi T."/>
            <person name="Sakakibara K."/>
            <person name="Fujita T."/>
            <person name="Oishi K."/>
            <person name="Shin-I T."/>
            <person name="Kuroki Y."/>
            <person name="Toyoda A."/>
            <person name="Suzuki Y."/>
            <person name="Hashimoto A."/>
            <person name="Yamaguchi K."/>
            <person name="Sugano A."/>
            <person name="Kohara Y."/>
            <person name="Fujiyama A."/>
            <person name="Anterola A."/>
            <person name="Aoki S."/>
            <person name="Ashton N."/>
            <person name="Barbazuk W.B."/>
            <person name="Barker E."/>
            <person name="Bennetzen J."/>
            <person name="Bezanilla M."/>
            <person name="Blankenship R."/>
            <person name="Cho S.H."/>
            <person name="Dutcher S."/>
            <person name="Estelle M."/>
            <person name="Fawcett J.A."/>
            <person name="Gundlach H."/>
            <person name="Hanada K."/>
            <person name="Heyl A."/>
            <person name="Hicks K.A."/>
            <person name="Hugh J."/>
            <person name="Lohr M."/>
            <person name="Mayer K."/>
            <person name="Melkozernov A."/>
            <person name="Murata T."/>
            <person name="Nelson D."/>
            <person name="Pils B."/>
            <person name="Prigge M."/>
            <person name="Reiss B."/>
            <person name="Renner T."/>
            <person name="Rombauts S."/>
            <person name="Rushton P."/>
            <person name="Sanderfoot A."/>
            <person name="Schween G."/>
            <person name="Shiu S.-H."/>
            <person name="Stueber K."/>
            <person name="Theodoulou F.L."/>
            <person name="Tu H."/>
            <person name="Van de Peer Y."/>
            <person name="Verrier P.J."/>
            <person name="Waters E."/>
            <person name="Wood A."/>
            <person name="Yang L."/>
            <person name="Cove D."/>
            <person name="Cuming A."/>
            <person name="Hasebe M."/>
            <person name="Lucas S."/>
            <person name="Mishler D.B."/>
            <person name="Reski R."/>
            <person name="Grigoriev I."/>
            <person name="Quatrano R.S."/>
            <person name="Boore J.L."/>
        </authorList>
    </citation>
    <scope>NUCLEOTIDE SEQUENCE [LARGE SCALE GENOMIC DNA]</scope>
    <source>
        <strain evidence="12 13">cv. Gransden 2004</strain>
    </source>
</reference>
<gene>
    <name evidence="11" type="ORF">PHYPA_009075</name>
</gene>
<dbReference type="GO" id="GO:0051119">
    <property type="term" value="F:sugar transmembrane transporter activity"/>
    <property type="evidence" value="ECO:0000318"/>
    <property type="project" value="GO_Central"/>
</dbReference>
<dbReference type="Proteomes" id="UP000006727">
    <property type="component" value="Chromosome 6"/>
</dbReference>
<dbReference type="GO" id="GO:0008643">
    <property type="term" value="P:carbohydrate transport"/>
    <property type="evidence" value="ECO:0000318"/>
    <property type="project" value="GO_Central"/>
</dbReference>
<evidence type="ECO:0000313" key="13">
    <source>
        <dbReference type="Proteomes" id="UP000006727"/>
    </source>
</evidence>
<feature type="region of interest" description="Disordered" evidence="10">
    <location>
        <begin position="277"/>
        <end position="296"/>
    </location>
</feature>
<evidence type="ECO:0000256" key="7">
    <source>
        <dbReference type="ARBA" id="ARBA00022989"/>
    </source>
</evidence>
<dbReference type="PANTHER" id="PTHR10791:SF240">
    <property type="entry name" value="BIDIRECTIONAL SUGAR TRANSPORTER SWEET"/>
    <property type="match status" value="1"/>
</dbReference>
<keyword evidence="5 9" id="KW-0812">Transmembrane</keyword>
<keyword evidence="13" id="KW-1185">Reference proteome</keyword>
<dbReference type="AlphaFoldDB" id="A0A2K1KFY5"/>
<comment type="subcellular location">
    <subcellularLocation>
        <location evidence="1">Endomembrane system</location>
        <topology evidence="1">Multi-pass membrane protein</topology>
    </subcellularLocation>
</comment>
<keyword evidence="6" id="KW-0677">Repeat</keyword>
<dbReference type="InterPro" id="IPR004316">
    <property type="entry name" value="SWEET_rpt"/>
</dbReference>
<reference evidence="11 13" key="2">
    <citation type="journal article" date="2018" name="Plant J.">
        <title>The Physcomitrella patens chromosome-scale assembly reveals moss genome structure and evolution.</title>
        <authorList>
            <person name="Lang D."/>
            <person name="Ullrich K.K."/>
            <person name="Murat F."/>
            <person name="Fuchs J."/>
            <person name="Jenkins J."/>
            <person name="Haas F.B."/>
            <person name="Piednoel M."/>
            <person name="Gundlach H."/>
            <person name="Van Bel M."/>
            <person name="Meyberg R."/>
            <person name="Vives C."/>
            <person name="Morata J."/>
            <person name="Symeonidi A."/>
            <person name="Hiss M."/>
            <person name="Muchero W."/>
            <person name="Kamisugi Y."/>
            <person name="Saleh O."/>
            <person name="Blanc G."/>
            <person name="Decker E.L."/>
            <person name="van Gessel N."/>
            <person name="Grimwood J."/>
            <person name="Hayes R.D."/>
            <person name="Graham S.W."/>
            <person name="Gunter L.E."/>
            <person name="McDaniel S.F."/>
            <person name="Hoernstein S.N.W."/>
            <person name="Larsson A."/>
            <person name="Li F.W."/>
            <person name="Perroud P.F."/>
            <person name="Phillips J."/>
            <person name="Ranjan P."/>
            <person name="Rokshar D.S."/>
            <person name="Rothfels C.J."/>
            <person name="Schneider L."/>
            <person name="Shu S."/>
            <person name="Stevenson D.W."/>
            <person name="Thummler F."/>
            <person name="Tillich M."/>
            <person name="Villarreal Aguilar J.C."/>
            <person name="Widiez T."/>
            <person name="Wong G.K."/>
            <person name="Wymore A."/>
            <person name="Zhang Y."/>
            <person name="Zimmer A.D."/>
            <person name="Quatrano R.S."/>
            <person name="Mayer K.F.X."/>
            <person name="Goodstein D."/>
            <person name="Casacuberta J.M."/>
            <person name="Vandepoele K."/>
            <person name="Reski R."/>
            <person name="Cuming A.C."/>
            <person name="Tuskan G.A."/>
            <person name="Maumus F."/>
            <person name="Salse J."/>
            <person name="Schmutz J."/>
            <person name="Rensing S.A."/>
        </authorList>
    </citation>
    <scope>NUCLEOTIDE SEQUENCE [LARGE SCALE GENOMIC DNA]</scope>
    <source>
        <strain evidence="12 13">cv. Gransden 2004</strain>
    </source>
</reference>
<evidence type="ECO:0000256" key="2">
    <source>
        <dbReference type="ARBA" id="ARBA00007809"/>
    </source>
</evidence>
<comment type="similarity">
    <text evidence="2 9">Belongs to the SWEET sugar transporter family.</text>
</comment>